<reference evidence="1" key="1">
    <citation type="submission" date="2020-08" db="EMBL/GenBank/DDBJ databases">
        <title>Genome public.</title>
        <authorList>
            <person name="Liu C."/>
            <person name="Sun Q."/>
        </authorList>
    </citation>
    <scope>NUCLEOTIDE SEQUENCE</scope>
    <source>
        <strain evidence="1">NSJ-55</strain>
    </source>
</reference>
<dbReference type="InterPro" id="IPR010371">
    <property type="entry name" value="YBR137W-like"/>
</dbReference>
<protein>
    <submittedName>
        <fullName evidence="1">Heme-degrading domain-containing protein</fullName>
    </submittedName>
</protein>
<dbReference type="InterPro" id="IPR038084">
    <property type="entry name" value="PduO/GlcC-like_sf"/>
</dbReference>
<organism evidence="1 2">
    <name type="scientific">Mediterraneibacter hominis</name>
    <dbReference type="NCBI Taxonomy" id="2763054"/>
    <lineage>
        <taxon>Bacteria</taxon>
        <taxon>Bacillati</taxon>
        <taxon>Bacillota</taxon>
        <taxon>Clostridia</taxon>
        <taxon>Lachnospirales</taxon>
        <taxon>Lachnospiraceae</taxon>
        <taxon>Mediterraneibacter</taxon>
    </lineage>
</organism>
<dbReference type="NCBIfam" id="NF002696">
    <property type="entry name" value="PRK02487.1-5"/>
    <property type="match status" value="1"/>
</dbReference>
<keyword evidence="2" id="KW-1185">Reference proteome</keyword>
<dbReference type="SUPFAM" id="SSF143744">
    <property type="entry name" value="GlcG-like"/>
    <property type="match status" value="1"/>
</dbReference>
<dbReference type="EMBL" id="JACOPF010000002">
    <property type="protein sequence ID" value="MBC5689480.1"/>
    <property type="molecule type" value="Genomic_DNA"/>
</dbReference>
<dbReference type="Gene3D" id="3.30.450.150">
    <property type="entry name" value="Haem-degrading domain"/>
    <property type="match status" value="1"/>
</dbReference>
<accession>A0A923LJL9</accession>
<dbReference type="Pfam" id="PF03928">
    <property type="entry name" value="HbpS-like"/>
    <property type="match status" value="1"/>
</dbReference>
<sequence length="166" mass="18880">MSIKTRNYEIVKKQEALLTFSHFDNESAWKLGNIIVEYAREKEVSIAVEIWINHYQVFRYGFQGTNAFNDIWLRRKVNTVNMLHRSSLRVHYMPYVGEDDIYADGHLDPSVYGNMGGGFPIYVKGVGVIGVVAVSGLTHTQDHQMAVEGVARMLGIENLETVEEEV</sequence>
<dbReference type="InterPro" id="IPR005624">
    <property type="entry name" value="PduO/GlcC-like"/>
</dbReference>
<comment type="caution">
    <text evidence="1">The sequence shown here is derived from an EMBL/GenBank/DDBJ whole genome shotgun (WGS) entry which is preliminary data.</text>
</comment>
<dbReference type="PANTHER" id="PTHR28255">
    <property type="match status" value="1"/>
</dbReference>
<name>A0A923LJL9_9FIRM</name>
<evidence type="ECO:0000313" key="2">
    <source>
        <dbReference type="Proteomes" id="UP000652477"/>
    </source>
</evidence>
<dbReference type="RefSeq" id="WP_186876149.1">
    <property type="nucleotide sequence ID" value="NZ_JACOPF010000002.1"/>
</dbReference>
<dbReference type="Proteomes" id="UP000652477">
    <property type="component" value="Unassembled WGS sequence"/>
</dbReference>
<dbReference type="AlphaFoldDB" id="A0A923LJL9"/>
<evidence type="ECO:0000313" key="1">
    <source>
        <dbReference type="EMBL" id="MBC5689480.1"/>
    </source>
</evidence>
<gene>
    <name evidence="1" type="ORF">H8S37_11175</name>
</gene>
<dbReference type="PIRSF" id="PIRSF008757">
    <property type="entry name" value="UCP008757"/>
    <property type="match status" value="1"/>
</dbReference>
<proteinExistence type="predicted"/>
<dbReference type="PANTHER" id="PTHR28255:SF1">
    <property type="entry name" value="UPF0303 PROTEIN YBR137W"/>
    <property type="match status" value="1"/>
</dbReference>